<dbReference type="InterPro" id="IPR056653">
    <property type="entry name" value="DUF7751"/>
</dbReference>
<dbReference type="InterPro" id="IPR051701">
    <property type="entry name" value="Mito_OM_Translocase_MSP1"/>
</dbReference>
<dbReference type="GO" id="GO:0005524">
    <property type="term" value="F:ATP binding"/>
    <property type="evidence" value="ECO:0007669"/>
    <property type="project" value="UniProtKB-KW"/>
</dbReference>
<dbReference type="Proteomes" id="UP000026915">
    <property type="component" value="Chromosome 3"/>
</dbReference>
<feature type="compositionally biased region" description="Low complexity" evidence="3">
    <location>
        <begin position="8"/>
        <end position="18"/>
    </location>
</feature>
<dbReference type="GO" id="GO:0016887">
    <property type="term" value="F:ATP hydrolysis activity"/>
    <property type="evidence" value="ECO:0007669"/>
    <property type="project" value="InterPro"/>
</dbReference>
<dbReference type="InterPro" id="IPR027417">
    <property type="entry name" value="P-loop_NTPase"/>
</dbReference>
<dbReference type="InterPro" id="IPR003959">
    <property type="entry name" value="ATPase_AAA_core"/>
</dbReference>
<evidence type="ECO:0000313" key="7">
    <source>
        <dbReference type="EMBL" id="EOY22456.1"/>
    </source>
</evidence>
<keyword evidence="1" id="KW-0547">Nucleotide-binding</keyword>
<feature type="domain" description="ATPase AAA-type core" evidence="4">
    <location>
        <begin position="815"/>
        <end position="887"/>
    </location>
</feature>
<gene>
    <name evidence="7" type="ORF">TCM_014616</name>
</gene>
<protein>
    <submittedName>
        <fullName evidence="7">ATPase family AAA domain-containing protein 1-A isoform 2</fullName>
    </submittedName>
</protein>
<evidence type="ECO:0000259" key="6">
    <source>
        <dbReference type="Pfam" id="PF24933"/>
    </source>
</evidence>
<evidence type="ECO:0000256" key="3">
    <source>
        <dbReference type="SAM" id="MobiDB-lite"/>
    </source>
</evidence>
<evidence type="ECO:0000256" key="2">
    <source>
        <dbReference type="ARBA" id="ARBA00022840"/>
    </source>
</evidence>
<evidence type="ECO:0000256" key="1">
    <source>
        <dbReference type="ARBA" id="ARBA00022741"/>
    </source>
</evidence>
<feature type="region of interest" description="Disordered" evidence="3">
    <location>
        <begin position="370"/>
        <end position="425"/>
    </location>
</feature>
<dbReference type="Pfam" id="PF00004">
    <property type="entry name" value="AAA"/>
    <property type="match status" value="1"/>
</dbReference>
<dbReference type="PANTHER" id="PTHR45644:SF39">
    <property type="entry name" value="AAA-TYPE ATPASE FAMILY PROTEIN-RELATED"/>
    <property type="match status" value="1"/>
</dbReference>
<dbReference type="SUPFAM" id="SSF52540">
    <property type="entry name" value="P-loop containing nucleoside triphosphate hydrolases"/>
    <property type="match status" value="1"/>
</dbReference>
<dbReference type="PANTHER" id="PTHR45644">
    <property type="entry name" value="AAA ATPASE, PUTATIVE (AFU_ORTHOLOGUE AFUA_2G12920)-RELATED-RELATED"/>
    <property type="match status" value="1"/>
</dbReference>
<feature type="region of interest" description="Disordered" evidence="3">
    <location>
        <begin position="1"/>
        <end position="71"/>
    </location>
</feature>
<dbReference type="Pfam" id="PF24933">
    <property type="entry name" value="DUF7751"/>
    <property type="match status" value="1"/>
</dbReference>
<evidence type="ECO:0000259" key="4">
    <source>
        <dbReference type="Pfam" id="PF00004"/>
    </source>
</evidence>
<sequence length="887" mass="94933">GNQRVMVSTRRSGSLSGSKSKRSCSSEDKPPSPKRQKVENAENPMPAAESSKEMCTSPAVDPGDCGNGDAPIAGDGLNLGKGETSSAVVPVTAPIADGSAPIVLDKGRSSFSTWSICQKQNPNFETSTPWCRLLSQFAQNPNVPICTSNFTIGSSKHCNFQLKDQAISAMLCKIKHTQQEGSAVAMLESTGSKGSVQVNGTVVKKNTSCALNSGDEVVFGSMGNHAYIFQQLMTEVAVKGAEVQNTVGKFLQLERRSGDTSAVTGATILASLSSLRPDLSRWKSPSQASSKIHQVAEVPTHSVVHDAADVDLDGLEGNSTANIGSDKAAEVGALNKNLPLDCNHDSSIEGLSSKEAELLKDGVNAEKSCTCTKQSPGPTDLAKSLTPTVEAETSSPVAAPSCGPESQPKTEADTMPSSSGSSKNQMFKIGDRVKFMNSTSGGLYSAVSSPRGPPNGVRGKVVLLFEDNPFSKIGVRFDKPVPDGVDLGNICEGGHGFFCNVSDLRLENSSTEDLDRLLINTLFEAVYSESRTSPFILFMKDAEKSLAGNTDSYTTFKCRLEKLPDNVIVIGSHTHTDNRKEKSHPGGLLFTKFGGSQTALLDLAFPDSFGRLHDRGKEVPKATKLLTKLFPNKVTIHMPQDEALLASWKHQLDCDAETLKMKGNLNLLQTILSRSGMECEGLETLCIKDQSLSNESAEKVVGWALSHHLMQNPEADADSRLVLSCESIQYGIGILQAIQNESKSLKKSLKDVVTENEFEKRLLADVIPPSDIGVTFDDIGALENVKDTLKELVMLPLQRPELFCKGQLTKPCKGILLFGPPGTGKTMLAKAVATEAGANFINISMSSITSKWFGEGEKYVKAVFSLASKIAPSVVFVDEVDSMLGRR</sequence>
<evidence type="ECO:0000313" key="8">
    <source>
        <dbReference type="Proteomes" id="UP000026915"/>
    </source>
</evidence>
<feature type="non-terminal residue" evidence="7">
    <location>
        <position position="887"/>
    </location>
</feature>
<feature type="non-terminal residue" evidence="7">
    <location>
        <position position="1"/>
    </location>
</feature>
<feature type="domain" description="FHA" evidence="5">
    <location>
        <begin position="151"/>
        <end position="220"/>
    </location>
</feature>
<dbReference type="Gene3D" id="3.40.50.300">
    <property type="entry name" value="P-loop containing nucleotide triphosphate hydrolases"/>
    <property type="match status" value="1"/>
</dbReference>
<dbReference type="SUPFAM" id="SSF49879">
    <property type="entry name" value="SMAD/FHA domain"/>
    <property type="match status" value="1"/>
</dbReference>
<dbReference type="CDD" id="cd00060">
    <property type="entry name" value="FHA"/>
    <property type="match status" value="1"/>
</dbReference>
<feature type="domain" description="DUF7751" evidence="6">
    <location>
        <begin position="677"/>
        <end position="736"/>
    </location>
</feature>
<dbReference type="InterPro" id="IPR000253">
    <property type="entry name" value="FHA_dom"/>
</dbReference>
<feature type="compositionally biased region" description="Polar residues" evidence="3">
    <location>
        <begin position="385"/>
        <end position="396"/>
    </location>
</feature>
<feature type="compositionally biased region" description="Polar residues" evidence="3">
    <location>
        <begin position="415"/>
        <end position="425"/>
    </location>
</feature>
<dbReference type="EMBL" id="CM001881">
    <property type="protein sequence ID" value="EOY22456.1"/>
    <property type="molecule type" value="Genomic_DNA"/>
</dbReference>
<keyword evidence="2" id="KW-0067">ATP-binding</keyword>
<keyword evidence="8" id="KW-1185">Reference proteome</keyword>
<feature type="compositionally biased region" description="Basic and acidic residues" evidence="3">
    <location>
        <begin position="24"/>
        <end position="40"/>
    </location>
</feature>
<dbReference type="InterPro" id="IPR008984">
    <property type="entry name" value="SMAD_FHA_dom_sf"/>
</dbReference>
<dbReference type="Pfam" id="PF00498">
    <property type="entry name" value="FHA"/>
    <property type="match status" value="1"/>
</dbReference>
<proteinExistence type="predicted"/>
<evidence type="ECO:0000259" key="5">
    <source>
        <dbReference type="Pfam" id="PF00498"/>
    </source>
</evidence>
<dbReference type="Gramene" id="EOY22456">
    <property type="protein sequence ID" value="EOY22456"/>
    <property type="gene ID" value="TCM_014616"/>
</dbReference>
<reference evidence="7 8" key="1">
    <citation type="journal article" date="2013" name="Genome Biol.">
        <title>The genome sequence of the most widely cultivated cacao type and its use to identify candidate genes regulating pod color.</title>
        <authorList>
            <person name="Motamayor J.C."/>
            <person name="Mockaitis K."/>
            <person name="Schmutz J."/>
            <person name="Haiminen N."/>
            <person name="Iii D.L."/>
            <person name="Cornejo O."/>
            <person name="Findley S.D."/>
            <person name="Zheng P."/>
            <person name="Utro F."/>
            <person name="Royaert S."/>
            <person name="Saski C."/>
            <person name="Jenkins J."/>
            <person name="Podicheti R."/>
            <person name="Zhao M."/>
            <person name="Scheffler B.E."/>
            <person name="Stack J.C."/>
            <person name="Feltus F.A."/>
            <person name="Mustiga G.M."/>
            <person name="Amores F."/>
            <person name="Phillips W."/>
            <person name="Marelli J.P."/>
            <person name="May G.D."/>
            <person name="Shapiro H."/>
            <person name="Ma J."/>
            <person name="Bustamante C.D."/>
            <person name="Schnell R.J."/>
            <person name="Main D."/>
            <person name="Gilbert D."/>
            <person name="Parida L."/>
            <person name="Kuhn D.N."/>
        </authorList>
    </citation>
    <scope>NUCLEOTIDE SEQUENCE [LARGE SCALE GENOMIC DNA]</scope>
    <source>
        <strain evidence="8">cv. Matina 1-6</strain>
    </source>
</reference>
<organism evidence="7 8">
    <name type="scientific">Theobroma cacao</name>
    <name type="common">Cacao</name>
    <name type="synonym">Cocoa</name>
    <dbReference type="NCBI Taxonomy" id="3641"/>
    <lineage>
        <taxon>Eukaryota</taxon>
        <taxon>Viridiplantae</taxon>
        <taxon>Streptophyta</taxon>
        <taxon>Embryophyta</taxon>
        <taxon>Tracheophyta</taxon>
        <taxon>Spermatophyta</taxon>
        <taxon>Magnoliopsida</taxon>
        <taxon>eudicotyledons</taxon>
        <taxon>Gunneridae</taxon>
        <taxon>Pentapetalae</taxon>
        <taxon>rosids</taxon>
        <taxon>malvids</taxon>
        <taxon>Malvales</taxon>
        <taxon>Malvaceae</taxon>
        <taxon>Byttnerioideae</taxon>
        <taxon>Theobroma</taxon>
    </lineage>
</organism>
<name>A0A061FYV5_THECC</name>
<dbReference type="Gene3D" id="2.60.200.20">
    <property type="match status" value="1"/>
</dbReference>
<accession>A0A061FYV5</accession>
<dbReference type="AlphaFoldDB" id="A0A061FYV5"/>